<name>A0ABU6JAQ2_9BURK</name>
<dbReference type="InterPro" id="IPR036390">
    <property type="entry name" value="WH_DNA-bd_sf"/>
</dbReference>
<accession>A0ABU6JAQ2</accession>
<evidence type="ECO:0000313" key="1">
    <source>
        <dbReference type="EMBL" id="MEC4720513.1"/>
    </source>
</evidence>
<dbReference type="SUPFAM" id="SSF46785">
    <property type="entry name" value="Winged helix' DNA-binding domain"/>
    <property type="match status" value="1"/>
</dbReference>
<protein>
    <recommendedName>
        <fullName evidence="3">Transcriptional regulator</fullName>
    </recommendedName>
</protein>
<dbReference type="RefSeq" id="WP_326507231.1">
    <property type="nucleotide sequence ID" value="NZ_JAWIIV010000011.1"/>
</dbReference>
<sequence length="57" mass="6029">MMKTLTIAKICQINDLSIATAEKALASLQEKGLVTGFVPGDVHAHITLTAEAAKHLN</sequence>
<evidence type="ECO:0000313" key="2">
    <source>
        <dbReference type="Proteomes" id="UP001352263"/>
    </source>
</evidence>
<reference evidence="1 2" key="1">
    <citation type="submission" date="2023-10" db="EMBL/GenBank/DDBJ databases">
        <title>Noviherbaspirillum sp. CPCC 100848 genome assembly.</title>
        <authorList>
            <person name="Li X.Y."/>
            <person name="Fang X.M."/>
        </authorList>
    </citation>
    <scope>NUCLEOTIDE SEQUENCE [LARGE SCALE GENOMIC DNA]</scope>
    <source>
        <strain evidence="1 2">CPCC 100848</strain>
    </source>
</reference>
<dbReference type="EMBL" id="JAWIIV010000011">
    <property type="protein sequence ID" value="MEC4720513.1"/>
    <property type="molecule type" value="Genomic_DNA"/>
</dbReference>
<evidence type="ECO:0008006" key="3">
    <source>
        <dbReference type="Google" id="ProtNLM"/>
    </source>
</evidence>
<dbReference type="Proteomes" id="UP001352263">
    <property type="component" value="Unassembled WGS sequence"/>
</dbReference>
<comment type="caution">
    <text evidence="1">The sequence shown here is derived from an EMBL/GenBank/DDBJ whole genome shotgun (WGS) entry which is preliminary data.</text>
</comment>
<gene>
    <name evidence="1" type="ORF">RY831_15225</name>
</gene>
<keyword evidence="2" id="KW-1185">Reference proteome</keyword>
<organism evidence="1 2">
    <name type="scientific">Noviherbaspirillum album</name>
    <dbReference type="NCBI Taxonomy" id="3080276"/>
    <lineage>
        <taxon>Bacteria</taxon>
        <taxon>Pseudomonadati</taxon>
        <taxon>Pseudomonadota</taxon>
        <taxon>Betaproteobacteria</taxon>
        <taxon>Burkholderiales</taxon>
        <taxon>Oxalobacteraceae</taxon>
        <taxon>Noviherbaspirillum</taxon>
    </lineage>
</organism>
<proteinExistence type="predicted"/>